<evidence type="ECO:0000256" key="2">
    <source>
        <dbReference type="PROSITE-ProRule" id="PRU00169"/>
    </source>
</evidence>
<dbReference type="OrthoDB" id="1646880at2"/>
<feature type="domain" description="HTH LytTR-type" evidence="4">
    <location>
        <begin position="166"/>
        <end position="235"/>
    </location>
</feature>
<dbReference type="Gene3D" id="2.40.50.1020">
    <property type="entry name" value="LytTr DNA-binding domain"/>
    <property type="match status" value="1"/>
</dbReference>
<keyword evidence="6" id="KW-1185">Reference proteome</keyword>
<dbReference type="Pfam" id="PF04397">
    <property type="entry name" value="LytTR"/>
    <property type="match status" value="1"/>
</dbReference>
<evidence type="ECO:0000259" key="4">
    <source>
        <dbReference type="PROSITE" id="PS50930"/>
    </source>
</evidence>
<proteinExistence type="predicted"/>
<dbReference type="InterPro" id="IPR007492">
    <property type="entry name" value="LytTR_DNA-bd_dom"/>
</dbReference>
<dbReference type="Proteomes" id="UP000295706">
    <property type="component" value="Unassembled WGS sequence"/>
</dbReference>
<dbReference type="SMART" id="SM00448">
    <property type="entry name" value="REC"/>
    <property type="match status" value="1"/>
</dbReference>
<dbReference type="GO" id="GO:0003677">
    <property type="term" value="F:DNA binding"/>
    <property type="evidence" value="ECO:0007669"/>
    <property type="project" value="InterPro"/>
</dbReference>
<reference evidence="5 6" key="1">
    <citation type="submission" date="2019-02" db="EMBL/GenBank/DDBJ databases">
        <title>Arundinibacter roseus gen. nov., sp. nov., a new member of the family Cytophagaceae.</title>
        <authorList>
            <person name="Szuroczki S."/>
            <person name="Khayer B."/>
            <person name="Sproer C."/>
            <person name="Toumi M."/>
            <person name="Szabo A."/>
            <person name="Felfoldi T."/>
            <person name="Schumann P."/>
            <person name="Toth E."/>
        </authorList>
    </citation>
    <scope>NUCLEOTIDE SEQUENCE [LARGE SCALE GENOMIC DNA]</scope>
    <source>
        <strain evidence="5 6">DMA-k-7a</strain>
    </source>
</reference>
<evidence type="ECO:0000256" key="1">
    <source>
        <dbReference type="ARBA" id="ARBA00022553"/>
    </source>
</evidence>
<dbReference type="InterPro" id="IPR001789">
    <property type="entry name" value="Sig_transdc_resp-reg_receiver"/>
</dbReference>
<accession>A0A4R4KML4</accession>
<dbReference type="EMBL" id="SMJU01000001">
    <property type="protein sequence ID" value="TDB69243.1"/>
    <property type="molecule type" value="Genomic_DNA"/>
</dbReference>
<evidence type="ECO:0000313" key="6">
    <source>
        <dbReference type="Proteomes" id="UP000295706"/>
    </source>
</evidence>
<evidence type="ECO:0000259" key="3">
    <source>
        <dbReference type="PROSITE" id="PS50110"/>
    </source>
</evidence>
<protein>
    <submittedName>
        <fullName evidence="5">Response regulator transcription factor</fullName>
    </submittedName>
</protein>
<feature type="domain" description="Response regulatory" evidence="3">
    <location>
        <begin position="8"/>
        <end position="123"/>
    </location>
</feature>
<dbReference type="PANTHER" id="PTHR44591">
    <property type="entry name" value="STRESS RESPONSE REGULATOR PROTEIN 1"/>
    <property type="match status" value="1"/>
</dbReference>
<evidence type="ECO:0000313" key="5">
    <source>
        <dbReference type="EMBL" id="TDB69243.1"/>
    </source>
</evidence>
<dbReference type="SMART" id="SM00850">
    <property type="entry name" value="LytTR"/>
    <property type="match status" value="1"/>
</dbReference>
<dbReference type="PANTHER" id="PTHR44591:SF3">
    <property type="entry name" value="RESPONSE REGULATORY DOMAIN-CONTAINING PROTEIN"/>
    <property type="match status" value="1"/>
</dbReference>
<dbReference type="SUPFAM" id="SSF52172">
    <property type="entry name" value="CheY-like"/>
    <property type="match status" value="1"/>
</dbReference>
<dbReference type="PROSITE" id="PS50930">
    <property type="entry name" value="HTH_LYTTR"/>
    <property type="match status" value="1"/>
</dbReference>
<dbReference type="InterPro" id="IPR011006">
    <property type="entry name" value="CheY-like_superfamily"/>
</dbReference>
<gene>
    <name evidence="5" type="ORF">EZE20_00560</name>
</gene>
<organism evidence="5 6">
    <name type="scientific">Arundinibacter roseus</name>
    <dbReference type="NCBI Taxonomy" id="2070510"/>
    <lineage>
        <taxon>Bacteria</taxon>
        <taxon>Pseudomonadati</taxon>
        <taxon>Bacteroidota</taxon>
        <taxon>Cytophagia</taxon>
        <taxon>Cytophagales</taxon>
        <taxon>Spirosomataceae</taxon>
        <taxon>Arundinibacter</taxon>
    </lineage>
</organism>
<dbReference type="Pfam" id="PF00072">
    <property type="entry name" value="Response_reg"/>
    <property type="match status" value="1"/>
</dbReference>
<dbReference type="GO" id="GO:0000160">
    <property type="term" value="P:phosphorelay signal transduction system"/>
    <property type="evidence" value="ECO:0007669"/>
    <property type="project" value="InterPro"/>
</dbReference>
<name>A0A4R4KML4_9BACT</name>
<dbReference type="AlphaFoldDB" id="A0A4R4KML4"/>
<dbReference type="Gene3D" id="3.40.50.2300">
    <property type="match status" value="1"/>
</dbReference>
<dbReference type="InterPro" id="IPR050595">
    <property type="entry name" value="Bact_response_regulator"/>
</dbReference>
<feature type="modified residue" description="4-aspartylphosphate" evidence="2">
    <location>
        <position position="58"/>
    </location>
</feature>
<keyword evidence="1 2" id="KW-0597">Phosphoprotein</keyword>
<dbReference type="CDD" id="cd17534">
    <property type="entry name" value="REC_DC-like"/>
    <property type="match status" value="1"/>
</dbReference>
<comment type="caution">
    <text evidence="5">The sequence shown here is derived from an EMBL/GenBank/DDBJ whole genome shotgun (WGS) entry which is preliminary data.</text>
</comment>
<sequence>MMNPAPIRILLVEDEAILAMELSETLEMEGYTIAGTANNGQQALTIFQRESVDLLICDINIKGDWDGIETVRRIIAIRAIPVIYLTALSDQDTIERAKRTYPAAYIPKPYNLNSLRLSIEMAINNFALRNSPAQLMTIPADAPPDRVTENREGPTRDSILLVDDYIFVKNNYRFVKIILRDILYMEADNNYTVIQTNHQKLAIRQSLSAILDRLNMPRLIRTHRSFAVNLDRVESFNDYEIKVGDHEIPLGRNYKDEFLRQFDFR</sequence>
<dbReference type="PROSITE" id="PS50110">
    <property type="entry name" value="RESPONSE_REGULATORY"/>
    <property type="match status" value="1"/>
</dbReference>